<feature type="transmembrane region" description="Helical" evidence="1">
    <location>
        <begin position="73"/>
        <end position="90"/>
    </location>
</feature>
<keyword evidence="3" id="KW-1185">Reference proteome</keyword>
<dbReference type="AlphaFoldDB" id="A0A344TY29"/>
<proteinExistence type="predicted"/>
<keyword evidence="1" id="KW-0472">Membrane</keyword>
<keyword evidence="1" id="KW-0812">Transmembrane</keyword>
<name>A0A344TY29_9ACTN</name>
<dbReference type="OrthoDB" id="4246834at2"/>
<feature type="transmembrane region" description="Helical" evidence="1">
    <location>
        <begin position="39"/>
        <end position="61"/>
    </location>
</feature>
<organism evidence="2 3">
    <name type="scientific">Streptomyces globosus</name>
    <dbReference type="NCBI Taxonomy" id="68209"/>
    <lineage>
        <taxon>Bacteria</taxon>
        <taxon>Bacillati</taxon>
        <taxon>Actinomycetota</taxon>
        <taxon>Actinomycetes</taxon>
        <taxon>Kitasatosporales</taxon>
        <taxon>Streptomycetaceae</taxon>
        <taxon>Streptomyces</taxon>
    </lineage>
</organism>
<dbReference type="RefSeq" id="WP_114054730.1">
    <property type="nucleotide sequence ID" value="NZ_CP030862.1"/>
</dbReference>
<keyword evidence="1" id="KW-1133">Transmembrane helix</keyword>
<reference evidence="2 3" key="1">
    <citation type="submission" date="2018-01" db="EMBL/GenBank/DDBJ databases">
        <title>Draft genome Sequence of streptomyces globosus LZH-48.</title>
        <authorList>
            <person name="Ran K."/>
            <person name="Li Z."/>
            <person name="Wei S."/>
            <person name="Dong R."/>
        </authorList>
    </citation>
    <scope>NUCLEOTIDE SEQUENCE [LARGE SCALE GENOMIC DNA]</scope>
    <source>
        <strain evidence="2 3">LZH-48</strain>
    </source>
</reference>
<dbReference type="EMBL" id="CP030862">
    <property type="protein sequence ID" value="AXE23550.1"/>
    <property type="molecule type" value="Genomic_DNA"/>
</dbReference>
<sequence length="131" mass="14180">MAYISPDSDRSEHIPTLAPDAHHAVDWDRVRVTIRRLRPLRAIAVLSAGLFPAVVWCNQVAEPLAADENVHVGFAAAFITSLLCGFGFAAGGRIRRWVTSVVLFAAVGGTLLAEPTRHLITAWIVEAGAWI</sequence>
<evidence type="ECO:0000256" key="1">
    <source>
        <dbReference type="SAM" id="Phobius"/>
    </source>
</evidence>
<protein>
    <submittedName>
        <fullName evidence="2">Uncharacterized protein</fullName>
    </submittedName>
</protein>
<evidence type="ECO:0000313" key="3">
    <source>
        <dbReference type="Proteomes" id="UP000252004"/>
    </source>
</evidence>
<evidence type="ECO:0000313" key="2">
    <source>
        <dbReference type="EMBL" id="AXE23550.1"/>
    </source>
</evidence>
<dbReference type="KEGG" id="sgz:C0216_08810"/>
<gene>
    <name evidence="2" type="ORF">C0216_08810</name>
</gene>
<dbReference type="Proteomes" id="UP000252004">
    <property type="component" value="Chromosome"/>
</dbReference>
<accession>A0A344TY29</accession>